<accession>A0A5C6XC03</accession>
<feature type="coiled-coil region" evidence="1">
    <location>
        <begin position="584"/>
        <end position="611"/>
    </location>
</feature>
<feature type="region of interest" description="Disordered" evidence="2">
    <location>
        <begin position="26"/>
        <end position="109"/>
    </location>
</feature>
<sequence>MNAIRQRKLLKSAALLAAALGMTMSTTVQAQTPPSQDDAPTHYAQYPPAGEQPSESTEPAPPENQPEQPSQAQGEEQASGESKLNEDVQAFKDFVDQEMPQSDEQAQAEEDQAKAISTYVEDGTKLLSDAIAALIPEENDVLKDRHNAWDGRIDMLGDYKEEGYSQQARDVLIEGAQLLTALQVDAFPGQSQGVSQLMETAQNIDAEAEITEQQEAFKNYLSQASTLVEEMDRASDSQTSALTPSLMPASYPVLAQNEGTQDEGVPAEESDDGMFDWVPGVGEEEPKKSAEEFSNFIQRAENEGISNHGEFVREGINTMDDAIAQVVPEDNQVLNDELSRLKDKSGELDDTAADDYVEKVRTAFYDRAMLMTAIQQAEFPDHGAQVQSLRQAAESIDINQGLAQQDEALMNYFNTASETLSSMADAEQDATASAEGIEGAPPVNDTVEEPMFEDEMAYDDELGQAEEDLSMEEEQAIEDEMAYDEELGQAEENLSMEEEQAIEDELAMGPDASTESEPPMGAEGDQPREGMPEENIGGGPALTPEVQAYVDFVAMTGEIDMSMNPEDVAIEGMRLLDGALSSFIESGQQDIEEQRVELTEAIDKLEEERGNEAFTSTLNEGLDKGVSLFESIQQNTFPESLEIVSQIEMAADQFNEDTPVEEQTDALLSYFESSRDAVQVMDTQRRGAQAQLIERGLFF</sequence>
<reference evidence="4 5" key="1">
    <citation type="submission" date="2019-08" db="EMBL/GenBank/DDBJ databases">
        <title>Bradymonadales sp. TMQ4.</title>
        <authorList>
            <person name="Liang Q."/>
        </authorList>
    </citation>
    <scope>NUCLEOTIDE SEQUENCE [LARGE SCALE GENOMIC DNA]</scope>
    <source>
        <strain evidence="4 5">TMQ4</strain>
    </source>
</reference>
<dbReference type="OrthoDB" id="5479074at2"/>
<dbReference type="EMBL" id="VOSM01000011">
    <property type="protein sequence ID" value="TXD34915.1"/>
    <property type="molecule type" value="Genomic_DNA"/>
</dbReference>
<feature type="region of interest" description="Disordered" evidence="2">
    <location>
        <begin position="421"/>
        <end position="446"/>
    </location>
</feature>
<feature type="compositionally biased region" description="Basic and acidic residues" evidence="2">
    <location>
        <begin position="83"/>
        <end position="95"/>
    </location>
</feature>
<dbReference type="AlphaFoldDB" id="A0A5C6XC03"/>
<evidence type="ECO:0000313" key="5">
    <source>
        <dbReference type="Proteomes" id="UP000321412"/>
    </source>
</evidence>
<name>A0A5C6XC03_9DELT</name>
<feature type="region of interest" description="Disordered" evidence="2">
    <location>
        <begin position="510"/>
        <end position="542"/>
    </location>
</feature>
<dbReference type="RefSeq" id="WP_146982722.1">
    <property type="nucleotide sequence ID" value="NZ_VOSM01000011.1"/>
</dbReference>
<feature type="compositionally biased region" description="Polar residues" evidence="2">
    <location>
        <begin position="26"/>
        <end position="35"/>
    </location>
</feature>
<comment type="caution">
    <text evidence="4">The sequence shown here is derived from an EMBL/GenBank/DDBJ whole genome shotgun (WGS) entry which is preliminary data.</text>
</comment>
<keyword evidence="3" id="KW-0732">Signal</keyword>
<proteinExistence type="predicted"/>
<feature type="chain" id="PRO_5022892021" evidence="3">
    <location>
        <begin position="31"/>
        <end position="699"/>
    </location>
</feature>
<evidence type="ECO:0000256" key="3">
    <source>
        <dbReference type="SAM" id="SignalP"/>
    </source>
</evidence>
<evidence type="ECO:0000313" key="4">
    <source>
        <dbReference type="EMBL" id="TXD34915.1"/>
    </source>
</evidence>
<protein>
    <submittedName>
        <fullName evidence="4">Uncharacterized protein</fullName>
    </submittedName>
</protein>
<evidence type="ECO:0000256" key="2">
    <source>
        <dbReference type="SAM" id="MobiDB-lite"/>
    </source>
</evidence>
<dbReference type="Proteomes" id="UP000321412">
    <property type="component" value="Unassembled WGS sequence"/>
</dbReference>
<feature type="signal peptide" evidence="3">
    <location>
        <begin position="1"/>
        <end position="30"/>
    </location>
</feature>
<organism evidence="4 5">
    <name type="scientific">Lujinxingia vulgaris</name>
    <dbReference type="NCBI Taxonomy" id="2600176"/>
    <lineage>
        <taxon>Bacteria</taxon>
        <taxon>Deltaproteobacteria</taxon>
        <taxon>Bradymonadales</taxon>
        <taxon>Lujinxingiaceae</taxon>
        <taxon>Lujinxingia</taxon>
    </lineage>
</organism>
<evidence type="ECO:0000256" key="1">
    <source>
        <dbReference type="SAM" id="Coils"/>
    </source>
</evidence>
<keyword evidence="1" id="KW-0175">Coiled coil</keyword>
<keyword evidence="5" id="KW-1185">Reference proteome</keyword>
<gene>
    <name evidence="4" type="ORF">FRC98_17490</name>
</gene>